<dbReference type="InterPro" id="IPR032675">
    <property type="entry name" value="LRR_dom_sf"/>
</dbReference>
<sequence length="95" mass="11448">MEYSCVQLADLLDEILMIIFKQLYNIEVFYSLIGVSKRFNKILHDPSFTSVLRLVEYSVDDHVCSLHYRMFHRFCLQILPQIHHTRKISLKRFNK</sequence>
<name>A0A821D8V9_9BILA</name>
<accession>A0A821D8V9</accession>
<dbReference type="SUPFAM" id="SSF81383">
    <property type="entry name" value="F-box domain"/>
    <property type="match status" value="1"/>
</dbReference>
<dbReference type="AlphaFoldDB" id="A0A821D8V9"/>
<dbReference type="EMBL" id="CAJOBP010026986">
    <property type="protein sequence ID" value="CAF4617683.1"/>
    <property type="molecule type" value="Genomic_DNA"/>
</dbReference>
<keyword evidence="2" id="KW-1185">Reference proteome</keyword>
<dbReference type="Gene3D" id="3.80.10.10">
    <property type="entry name" value="Ribonuclease Inhibitor"/>
    <property type="match status" value="1"/>
</dbReference>
<proteinExistence type="predicted"/>
<reference evidence="1" key="1">
    <citation type="submission" date="2021-02" db="EMBL/GenBank/DDBJ databases">
        <authorList>
            <person name="Nowell W R."/>
        </authorList>
    </citation>
    <scope>NUCLEOTIDE SEQUENCE</scope>
</reference>
<evidence type="ECO:0000313" key="1">
    <source>
        <dbReference type="EMBL" id="CAF4617683.1"/>
    </source>
</evidence>
<dbReference type="Proteomes" id="UP000663873">
    <property type="component" value="Unassembled WGS sequence"/>
</dbReference>
<protein>
    <recommendedName>
        <fullName evidence="3">F-box domain-containing protein</fullName>
    </recommendedName>
</protein>
<evidence type="ECO:0000313" key="2">
    <source>
        <dbReference type="Proteomes" id="UP000663873"/>
    </source>
</evidence>
<dbReference type="InterPro" id="IPR036047">
    <property type="entry name" value="F-box-like_dom_sf"/>
</dbReference>
<gene>
    <name evidence="1" type="ORF">UJA718_LOCUS31845</name>
</gene>
<evidence type="ECO:0008006" key="3">
    <source>
        <dbReference type="Google" id="ProtNLM"/>
    </source>
</evidence>
<organism evidence="1 2">
    <name type="scientific">Rotaria socialis</name>
    <dbReference type="NCBI Taxonomy" id="392032"/>
    <lineage>
        <taxon>Eukaryota</taxon>
        <taxon>Metazoa</taxon>
        <taxon>Spiralia</taxon>
        <taxon>Gnathifera</taxon>
        <taxon>Rotifera</taxon>
        <taxon>Eurotatoria</taxon>
        <taxon>Bdelloidea</taxon>
        <taxon>Philodinida</taxon>
        <taxon>Philodinidae</taxon>
        <taxon>Rotaria</taxon>
    </lineage>
</organism>
<comment type="caution">
    <text evidence="1">The sequence shown here is derived from an EMBL/GenBank/DDBJ whole genome shotgun (WGS) entry which is preliminary data.</text>
</comment>